<protein>
    <recommendedName>
        <fullName evidence="5">TrbL/VirB6 plasmid conjugal transfer protein</fullName>
    </recommendedName>
</protein>
<keyword evidence="4" id="KW-1185">Reference proteome</keyword>
<dbReference type="Proteomes" id="UP000565572">
    <property type="component" value="Unassembled WGS sequence"/>
</dbReference>
<feature type="transmembrane region" description="Helical" evidence="2">
    <location>
        <begin position="163"/>
        <end position="185"/>
    </location>
</feature>
<feature type="compositionally biased region" description="Low complexity" evidence="1">
    <location>
        <begin position="369"/>
        <end position="387"/>
    </location>
</feature>
<feature type="region of interest" description="Disordered" evidence="1">
    <location>
        <begin position="314"/>
        <end position="426"/>
    </location>
</feature>
<proteinExistence type="predicted"/>
<feature type="transmembrane region" description="Helical" evidence="2">
    <location>
        <begin position="262"/>
        <end position="281"/>
    </location>
</feature>
<keyword evidence="2" id="KW-1133">Transmembrane helix</keyword>
<reference evidence="3 4" key="1">
    <citation type="submission" date="2020-08" db="EMBL/GenBank/DDBJ databases">
        <title>Sequencing the genomes of 1000 actinobacteria strains.</title>
        <authorList>
            <person name="Klenk H.-P."/>
        </authorList>
    </citation>
    <scope>NUCLEOTIDE SEQUENCE [LARGE SCALE GENOMIC DNA]</scope>
    <source>
        <strain evidence="3 4">DSM 11053</strain>
    </source>
</reference>
<evidence type="ECO:0000256" key="1">
    <source>
        <dbReference type="SAM" id="MobiDB-lite"/>
    </source>
</evidence>
<organism evidence="3 4">
    <name type="scientific">Microlunatus antarcticus</name>
    <dbReference type="NCBI Taxonomy" id="53388"/>
    <lineage>
        <taxon>Bacteria</taxon>
        <taxon>Bacillati</taxon>
        <taxon>Actinomycetota</taxon>
        <taxon>Actinomycetes</taxon>
        <taxon>Propionibacteriales</taxon>
        <taxon>Propionibacteriaceae</taxon>
        <taxon>Microlunatus</taxon>
    </lineage>
</organism>
<feature type="transmembrane region" description="Helical" evidence="2">
    <location>
        <begin position="114"/>
        <end position="137"/>
    </location>
</feature>
<name>A0A7W5JUB1_9ACTN</name>
<sequence length="439" mass="44173">MAELVVLWVLPVTPWDPATGLTGGLAAQAWQVAMLGLWNAGLWLLGLVLHIEDALLTPDLRGDGPVGEAYALTFWMAAALGVVMLLAQLLVALLRRDAHSLGAALLGCAKFVVVWAGWVGWATAVVAVCGGLTRAVLRSLLHVSSFSGWHPSLRISPEQAVDVTVATVLGLLGMVLWLAALGHVLVMLGRAVMLLVLAATTPIAAAGLVGELGRAWFWRSVRWFHAAALTPLLMALLLGVGVQTTNGVTDGLSDGTARAVGGALPGVLLILTSCFAPLALFRLLSFVDPATPAGASFRQAVMSAVQAGQLLGAPGRWPSTLNDQAPDSTSPATSSSSGAAGDDTVGDRRSDAERGLQSASTSPADQGRPGWAEGAGSAPGPADAAGAPPGPGPVNASSDSPDGERPPAATHSPAPPSGAAGGAGSAVAGEAGALPVVPV</sequence>
<feature type="compositionally biased region" description="Low complexity" evidence="1">
    <location>
        <begin position="325"/>
        <end position="343"/>
    </location>
</feature>
<feature type="transmembrane region" description="Helical" evidence="2">
    <location>
        <begin position="30"/>
        <end position="51"/>
    </location>
</feature>
<dbReference type="RefSeq" id="WP_183337413.1">
    <property type="nucleotide sequence ID" value="NZ_JACHZG010000001.1"/>
</dbReference>
<keyword evidence="2" id="KW-0472">Membrane</keyword>
<feature type="transmembrane region" description="Helical" evidence="2">
    <location>
        <begin position="72"/>
        <end position="94"/>
    </location>
</feature>
<accession>A0A7W5JUB1</accession>
<feature type="transmembrane region" description="Helical" evidence="2">
    <location>
        <begin position="191"/>
        <end position="209"/>
    </location>
</feature>
<dbReference type="AlphaFoldDB" id="A0A7W5JUB1"/>
<keyword evidence="2" id="KW-0812">Transmembrane</keyword>
<comment type="caution">
    <text evidence="3">The sequence shown here is derived from an EMBL/GenBank/DDBJ whole genome shotgun (WGS) entry which is preliminary data.</text>
</comment>
<evidence type="ECO:0000313" key="3">
    <source>
        <dbReference type="EMBL" id="MBB3326475.1"/>
    </source>
</evidence>
<dbReference type="EMBL" id="JACHZG010000001">
    <property type="protein sequence ID" value="MBB3326475.1"/>
    <property type="molecule type" value="Genomic_DNA"/>
</dbReference>
<feature type="compositionally biased region" description="Basic and acidic residues" evidence="1">
    <location>
        <begin position="345"/>
        <end position="354"/>
    </location>
</feature>
<evidence type="ECO:0000256" key="2">
    <source>
        <dbReference type="SAM" id="Phobius"/>
    </source>
</evidence>
<feature type="transmembrane region" description="Helical" evidence="2">
    <location>
        <begin position="221"/>
        <end position="242"/>
    </location>
</feature>
<gene>
    <name evidence="3" type="ORF">FHX39_001419</name>
</gene>
<evidence type="ECO:0000313" key="4">
    <source>
        <dbReference type="Proteomes" id="UP000565572"/>
    </source>
</evidence>
<evidence type="ECO:0008006" key="5">
    <source>
        <dbReference type="Google" id="ProtNLM"/>
    </source>
</evidence>